<dbReference type="AlphaFoldDB" id="A0ABD5WIU6"/>
<feature type="transmembrane region" description="Helical" evidence="9">
    <location>
        <begin position="96"/>
        <end position="115"/>
    </location>
</feature>
<feature type="transmembrane region" description="Helical" evidence="9">
    <location>
        <begin position="188"/>
        <end position="205"/>
    </location>
</feature>
<dbReference type="PANTHER" id="PTHR33908">
    <property type="entry name" value="MANNOSYLTRANSFERASE YKCB-RELATED"/>
    <property type="match status" value="1"/>
</dbReference>
<dbReference type="Pfam" id="PF25230">
    <property type="entry name" value="DUF7846"/>
    <property type="match status" value="1"/>
</dbReference>
<dbReference type="InterPro" id="IPR050297">
    <property type="entry name" value="LipidA_mod_glycosyltrf_83"/>
</dbReference>
<feature type="domain" description="DUF7846" evidence="11">
    <location>
        <begin position="477"/>
        <end position="650"/>
    </location>
</feature>
<keyword evidence="4 12" id="KW-0808">Transferase</keyword>
<evidence type="ECO:0000313" key="13">
    <source>
        <dbReference type="Proteomes" id="UP001596407"/>
    </source>
</evidence>
<dbReference type="RefSeq" id="WP_276281674.1">
    <property type="nucleotide sequence ID" value="NZ_CP119809.1"/>
</dbReference>
<protein>
    <submittedName>
        <fullName evidence="12">ArnT family glycosyltransferase</fullName>
        <ecNumber evidence="12">2.4.-.-</ecNumber>
    </submittedName>
</protein>
<dbReference type="PANTHER" id="PTHR33908:SF11">
    <property type="entry name" value="MEMBRANE PROTEIN"/>
    <property type="match status" value="1"/>
</dbReference>
<sequence length="731" mass="77998">MNRRRFRLFSAMLAAFAGVVVFLVATKLFPYHTTNHDEAVYLQQAAMLLEGQLSLYPPVPDSFRPWFFVRDGGRLYPKYAPVPAATFAVGKLLGNARLSLALVGAGSVALTAAIASEAFDRRTGLLAGVFLLASPLFLVDSSVFLPYATTTFWNLLFAFAYVRSARRSRTPDPSARPAGESARGTRGAHGYALLAGLAIGVAFFARPYTAVLFAAPFIAHALYSLWTGPSATRLTRLSLTALGGLAGVTTALAYNAAMTGSPWVFPYAAFAPQDGLGFGHREILGYARDYTPELALRANAEVVSLLFTQWVVGGPVGTLLAAVGVGAFLRRAGFRPADWSAEFTDAQLRAVLAGLFVSVVAGNVFFWGNLNVLGSLANPDDGLVSTLGPYYHFDLLVPTAAFAARGALLGVGRVRALASERTPRSRQVAVGVALAGALVLAGATAGVLAPTISENARITDEYERAYQPFEERDLSDAVVFLPTPYGDWLSHPFQHLRNDPGFDGETVYALSDGPDDFEVAAAYPNRTYYRYVYRGEWMPYGGESVDPALQRVRVVRGERVSVDASLAVPEYARGVSARVSADGGSAYYAVEGTPANLSLDLRVANGTARLAGRGVGPVGENATVPVGREDEVVVQVFVSEGATGFSYRLELPVRRANGSVAALSPAREVCLVARNCNGAAAYVPGSVPERVGMETTLRANGSVDERGNETARTSPDGPRGFDGRHRPTRLR</sequence>
<dbReference type="Pfam" id="PF02366">
    <property type="entry name" value="PMT"/>
    <property type="match status" value="1"/>
</dbReference>
<feature type="region of interest" description="Disordered" evidence="8">
    <location>
        <begin position="698"/>
        <end position="731"/>
    </location>
</feature>
<keyword evidence="6 9" id="KW-1133">Transmembrane helix</keyword>
<evidence type="ECO:0000256" key="3">
    <source>
        <dbReference type="ARBA" id="ARBA00022676"/>
    </source>
</evidence>
<evidence type="ECO:0000256" key="9">
    <source>
        <dbReference type="SAM" id="Phobius"/>
    </source>
</evidence>
<keyword evidence="13" id="KW-1185">Reference proteome</keyword>
<feature type="transmembrane region" description="Helical" evidence="9">
    <location>
        <begin position="428"/>
        <end position="449"/>
    </location>
</feature>
<feature type="transmembrane region" description="Helical" evidence="9">
    <location>
        <begin position="350"/>
        <end position="370"/>
    </location>
</feature>
<organism evidence="12 13">
    <name type="scientific">Halorussus caseinilyticus</name>
    <dbReference type="NCBI Taxonomy" id="3034025"/>
    <lineage>
        <taxon>Archaea</taxon>
        <taxon>Methanobacteriati</taxon>
        <taxon>Methanobacteriota</taxon>
        <taxon>Stenosarchaea group</taxon>
        <taxon>Halobacteria</taxon>
        <taxon>Halobacteriales</taxon>
        <taxon>Haladaptataceae</taxon>
        <taxon>Halorussus</taxon>
    </lineage>
</organism>
<evidence type="ECO:0000259" key="11">
    <source>
        <dbReference type="Pfam" id="PF25230"/>
    </source>
</evidence>
<dbReference type="GO" id="GO:0008610">
    <property type="term" value="P:lipid biosynthetic process"/>
    <property type="evidence" value="ECO:0007669"/>
    <property type="project" value="UniProtKB-ARBA"/>
</dbReference>
<evidence type="ECO:0000256" key="6">
    <source>
        <dbReference type="ARBA" id="ARBA00022989"/>
    </source>
</evidence>
<feature type="transmembrane region" description="Helical" evidence="9">
    <location>
        <begin position="307"/>
        <end position="329"/>
    </location>
</feature>
<feature type="transmembrane region" description="Helical" evidence="9">
    <location>
        <begin position="122"/>
        <end position="138"/>
    </location>
</feature>
<feature type="domain" description="ArnT-like N-terminal" evidence="10">
    <location>
        <begin position="96"/>
        <end position="234"/>
    </location>
</feature>
<evidence type="ECO:0000313" key="12">
    <source>
        <dbReference type="EMBL" id="MFC7080471.1"/>
    </source>
</evidence>
<reference evidence="12 13" key="1">
    <citation type="journal article" date="2019" name="Int. J. Syst. Evol. Microbiol.">
        <title>The Global Catalogue of Microorganisms (GCM) 10K type strain sequencing project: providing services to taxonomists for standard genome sequencing and annotation.</title>
        <authorList>
            <consortium name="The Broad Institute Genomics Platform"/>
            <consortium name="The Broad Institute Genome Sequencing Center for Infectious Disease"/>
            <person name="Wu L."/>
            <person name="Ma J."/>
        </authorList>
    </citation>
    <scope>NUCLEOTIDE SEQUENCE [LARGE SCALE GENOMIC DNA]</scope>
    <source>
        <strain evidence="12 13">DT72</strain>
    </source>
</reference>
<evidence type="ECO:0000256" key="7">
    <source>
        <dbReference type="ARBA" id="ARBA00023136"/>
    </source>
</evidence>
<feature type="transmembrane region" description="Helical" evidence="9">
    <location>
        <begin position="390"/>
        <end position="408"/>
    </location>
</feature>
<gene>
    <name evidence="12" type="ORF">ACFQJ6_10440</name>
</gene>
<dbReference type="InterPro" id="IPR003342">
    <property type="entry name" value="ArnT-like_N"/>
</dbReference>
<keyword evidence="3 12" id="KW-0328">Glycosyltransferase</keyword>
<evidence type="ECO:0000256" key="5">
    <source>
        <dbReference type="ARBA" id="ARBA00022692"/>
    </source>
</evidence>
<keyword evidence="5 9" id="KW-0812">Transmembrane</keyword>
<dbReference type="EMBL" id="JBHSZH010000005">
    <property type="protein sequence ID" value="MFC7080471.1"/>
    <property type="molecule type" value="Genomic_DNA"/>
</dbReference>
<proteinExistence type="predicted"/>
<dbReference type="GO" id="GO:0005886">
    <property type="term" value="C:plasma membrane"/>
    <property type="evidence" value="ECO:0007669"/>
    <property type="project" value="UniProtKB-SubCell"/>
</dbReference>
<keyword evidence="7 9" id="KW-0472">Membrane</keyword>
<dbReference type="EC" id="2.4.-.-" evidence="12"/>
<evidence type="ECO:0000259" key="10">
    <source>
        <dbReference type="Pfam" id="PF02366"/>
    </source>
</evidence>
<feature type="transmembrane region" description="Helical" evidence="9">
    <location>
        <begin position="144"/>
        <end position="162"/>
    </location>
</feature>
<feature type="transmembrane region" description="Helical" evidence="9">
    <location>
        <begin position="211"/>
        <end position="227"/>
    </location>
</feature>
<dbReference type="InterPro" id="IPR057168">
    <property type="entry name" value="DUF7846"/>
</dbReference>
<dbReference type="GO" id="GO:0016757">
    <property type="term" value="F:glycosyltransferase activity"/>
    <property type="evidence" value="ECO:0007669"/>
    <property type="project" value="UniProtKB-KW"/>
</dbReference>
<comment type="caution">
    <text evidence="12">The sequence shown here is derived from an EMBL/GenBank/DDBJ whole genome shotgun (WGS) entry which is preliminary data.</text>
</comment>
<comment type="subcellular location">
    <subcellularLocation>
        <location evidence="1">Cell membrane</location>
        <topology evidence="1">Multi-pass membrane protein</topology>
    </subcellularLocation>
</comment>
<dbReference type="GeneID" id="79302887"/>
<evidence type="ECO:0000256" key="1">
    <source>
        <dbReference type="ARBA" id="ARBA00004651"/>
    </source>
</evidence>
<dbReference type="Proteomes" id="UP001596407">
    <property type="component" value="Unassembled WGS sequence"/>
</dbReference>
<evidence type="ECO:0000256" key="8">
    <source>
        <dbReference type="SAM" id="MobiDB-lite"/>
    </source>
</evidence>
<evidence type="ECO:0000256" key="4">
    <source>
        <dbReference type="ARBA" id="ARBA00022679"/>
    </source>
</evidence>
<evidence type="ECO:0000256" key="2">
    <source>
        <dbReference type="ARBA" id="ARBA00022475"/>
    </source>
</evidence>
<name>A0ABD5WIU6_9EURY</name>
<keyword evidence="2" id="KW-1003">Cell membrane</keyword>
<accession>A0ABD5WIU6</accession>
<feature type="transmembrane region" description="Helical" evidence="9">
    <location>
        <begin position="239"/>
        <end position="257"/>
    </location>
</feature>